<dbReference type="InterPro" id="IPR006059">
    <property type="entry name" value="SBP"/>
</dbReference>
<dbReference type="Pfam" id="PF01547">
    <property type="entry name" value="SBP_bac_1"/>
    <property type="match status" value="1"/>
</dbReference>
<dbReference type="CDD" id="cd13585">
    <property type="entry name" value="PBP2_TMBP_like"/>
    <property type="match status" value="1"/>
</dbReference>
<sequence length="419" mass="47288">MKCLKKLCAVSMSLLLALGITACSGTGKAKTLNVNIWDENQRPGIQEILKDFTAKTGIKTEVTVVDWRNYWTQLSAGASGGQLPDVFWMHSNESQKYMANGLLMDLTDKIAKSKLVKMENYPADVAGLYSLNGKQYAVPKDVDTIALWYNKTMFEKAGVACPTDDWTWDDLYKAAQKITDKKNNKYGFVMQPDSCQAGYYNLIYDKNGTVITEDKKKSGFSQPETVEAIKFWQKMVEEVMPPLSIITENREEGCMQNGLAAMSLQGSWMLPAFEKNEYIAKNFAIAKLPKDAKTNKRVSIYNGLGWAIAANTKLPNEAWQLVEYLGSKEAQLKQADLGVTMSAYKGTSDNWVKRAKIFDIKPYLEMMKDTVIRPYSKNTVVWENSLIEFMTKMYNKELSPEDACKQFAEKMNGILAEEK</sequence>
<dbReference type="PROSITE" id="PS51257">
    <property type="entry name" value="PROKAR_LIPOPROTEIN"/>
    <property type="match status" value="1"/>
</dbReference>
<evidence type="ECO:0000313" key="6">
    <source>
        <dbReference type="EMBL" id="WEG35776.1"/>
    </source>
</evidence>
<reference evidence="6 7" key="1">
    <citation type="submission" date="2023-02" db="EMBL/GenBank/DDBJ databases">
        <title>Novel Oscillospiraceae bacterial genomes.</title>
        <authorList>
            <person name="Srinivasan S."/>
            <person name="Austin M.N."/>
            <person name="Fiedler T.L."/>
            <person name="Strenk S.M."/>
            <person name="Agnew K.J."/>
            <person name="Nagana Gowda G.A."/>
            <person name="Raftery D."/>
            <person name="Beamer M.A."/>
            <person name="Achilles S.L."/>
            <person name="Wiesenfeld H.C."/>
            <person name="Fredricks D.N."/>
            <person name="Hillier S.L."/>
        </authorList>
    </citation>
    <scope>NUCLEOTIDE SEQUENCE [LARGE SCALE GENOMIC DNA]</scope>
    <source>
        <strain evidence="6 7">CHIC02 1186E3-8</strain>
    </source>
</reference>
<comment type="subcellular location">
    <subcellularLocation>
        <location evidence="1">Cell envelope</location>
    </subcellularLocation>
</comment>
<evidence type="ECO:0000256" key="5">
    <source>
        <dbReference type="SAM" id="SignalP"/>
    </source>
</evidence>
<dbReference type="EMBL" id="CP118868">
    <property type="protein sequence ID" value="WEG35776.1"/>
    <property type="molecule type" value="Genomic_DNA"/>
</dbReference>
<evidence type="ECO:0000256" key="1">
    <source>
        <dbReference type="ARBA" id="ARBA00004196"/>
    </source>
</evidence>
<dbReference type="Proteomes" id="UP001220478">
    <property type="component" value="Chromosome"/>
</dbReference>
<keyword evidence="3" id="KW-0813">Transport</keyword>
<gene>
    <name evidence="6" type="ORF">PYS61_01030</name>
</gene>
<comment type="similarity">
    <text evidence="2">Belongs to the bacterial solute-binding protein 1 family.</text>
</comment>
<feature type="signal peptide" evidence="5">
    <location>
        <begin position="1"/>
        <end position="22"/>
    </location>
</feature>
<proteinExistence type="inferred from homology"/>
<evidence type="ECO:0000313" key="7">
    <source>
        <dbReference type="Proteomes" id="UP001220478"/>
    </source>
</evidence>
<evidence type="ECO:0000256" key="2">
    <source>
        <dbReference type="ARBA" id="ARBA00008520"/>
    </source>
</evidence>
<dbReference type="Gene3D" id="3.40.190.10">
    <property type="entry name" value="Periplasmic binding protein-like II"/>
    <property type="match status" value="1"/>
</dbReference>
<accession>A0ABY8C505</accession>
<organism evidence="6 7">
    <name type="scientific">Amygdalobacter indicium</name>
    <dbReference type="NCBI Taxonomy" id="3029272"/>
    <lineage>
        <taxon>Bacteria</taxon>
        <taxon>Bacillati</taxon>
        <taxon>Bacillota</taxon>
        <taxon>Clostridia</taxon>
        <taxon>Eubacteriales</taxon>
        <taxon>Oscillospiraceae</taxon>
        <taxon>Amygdalobacter</taxon>
    </lineage>
</organism>
<evidence type="ECO:0000256" key="3">
    <source>
        <dbReference type="ARBA" id="ARBA00022448"/>
    </source>
</evidence>
<dbReference type="RefSeq" id="WP_288798993.1">
    <property type="nucleotide sequence ID" value="NZ_CP118866.1"/>
</dbReference>
<dbReference type="InterPro" id="IPR050490">
    <property type="entry name" value="Bact_solute-bd_prot1"/>
</dbReference>
<evidence type="ECO:0000256" key="4">
    <source>
        <dbReference type="ARBA" id="ARBA00022729"/>
    </source>
</evidence>
<feature type="chain" id="PRO_5046644430" evidence="5">
    <location>
        <begin position="23"/>
        <end position="419"/>
    </location>
</feature>
<keyword evidence="4 5" id="KW-0732">Signal</keyword>
<dbReference type="PANTHER" id="PTHR43649:SF31">
    <property type="entry name" value="SN-GLYCEROL-3-PHOSPHATE-BINDING PERIPLASMIC PROTEIN UGPB"/>
    <property type="match status" value="1"/>
</dbReference>
<dbReference type="PANTHER" id="PTHR43649">
    <property type="entry name" value="ARABINOSE-BINDING PROTEIN-RELATED"/>
    <property type="match status" value="1"/>
</dbReference>
<protein>
    <submittedName>
        <fullName evidence="6">Sugar ABC transporter substrate-binding protein</fullName>
    </submittedName>
</protein>
<dbReference type="SUPFAM" id="SSF53850">
    <property type="entry name" value="Periplasmic binding protein-like II"/>
    <property type="match status" value="1"/>
</dbReference>
<name>A0ABY8C505_9FIRM</name>
<keyword evidence="7" id="KW-1185">Reference proteome</keyword>